<keyword evidence="1" id="KW-1133">Transmembrane helix</keyword>
<dbReference type="AlphaFoldDB" id="A0A6N8KXL1"/>
<dbReference type="Proteomes" id="UP000435036">
    <property type="component" value="Unassembled WGS sequence"/>
</dbReference>
<organism evidence="4 5">
    <name type="scientific">Sphingobacterium humi</name>
    <dbReference type="NCBI Taxonomy" id="1796905"/>
    <lineage>
        <taxon>Bacteria</taxon>
        <taxon>Pseudomonadati</taxon>
        <taxon>Bacteroidota</taxon>
        <taxon>Sphingobacteriia</taxon>
        <taxon>Sphingobacteriales</taxon>
        <taxon>Sphingobacteriaceae</taxon>
        <taxon>Sphingobacterium</taxon>
    </lineage>
</organism>
<dbReference type="Gene3D" id="2.60.120.1440">
    <property type="match status" value="1"/>
</dbReference>
<dbReference type="OrthoDB" id="1099916at2"/>
<feature type="domain" description="FecR protein" evidence="2">
    <location>
        <begin position="111"/>
        <end position="205"/>
    </location>
</feature>
<dbReference type="InterPro" id="IPR006860">
    <property type="entry name" value="FecR"/>
</dbReference>
<protein>
    <submittedName>
        <fullName evidence="4">DUF4974 domain-containing protein</fullName>
    </submittedName>
</protein>
<dbReference type="Pfam" id="PF04773">
    <property type="entry name" value="FecR"/>
    <property type="match status" value="1"/>
</dbReference>
<dbReference type="InterPro" id="IPR032508">
    <property type="entry name" value="FecR_C"/>
</dbReference>
<dbReference type="InterPro" id="IPR012373">
    <property type="entry name" value="Ferrdict_sens_TM"/>
</dbReference>
<dbReference type="PANTHER" id="PTHR30273:SF2">
    <property type="entry name" value="PROTEIN FECR"/>
    <property type="match status" value="1"/>
</dbReference>
<comment type="caution">
    <text evidence="4">The sequence shown here is derived from an EMBL/GenBank/DDBJ whole genome shotgun (WGS) entry which is preliminary data.</text>
</comment>
<dbReference type="PIRSF" id="PIRSF018266">
    <property type="entry name" value="FecR"/>
    <property type="match status" value="1"/>
</dbReference>
<keyword evidence="1" id="KW-0472">Membrane</keyword>
<dbReference type="Pfam" id="PF16344">
    <property type="entry name" value="FecR_C"/>
    <property type="match status" value="1"/>
</dbReference>
<evidence type="ECO:0000259" key="2">
    <source>
        <dbReference type="Pfam" id="PF04773"/>
    </source>
</evidence>
<evidence type="ECO:0000313" key="4">
    <source>
        <dbReference type="EMBL" id="MVZ61836.1"/>
    </source>
</evidence>
<dbReference type="RefSeq" id="WP_160368568.1">
    <property type="nucleotide sequence ID" value="NZ_WSQA01000004.1"/>
</dbReference>
<dbReference type="GO" id="GO:0016989">
    <property type="term" value="F:sigma factor antagonist activity"/>
    <property type="evidence" value="ECO:0007669"/>
    <property type="project" value="TreeGrafter"/>
</dbReference>
<dbReference type="Gene3D" id="3.55.50.30">
    <property type="match status" value="1"/>
</dbReference>
<reference evidence="4 5" key="1">
    <citation type="submission" date="2019-12" db="EMBL/GenBank/DDBJ databases">
        <authorList>
            <person name="Dong K."/>
        </authorList>
    </citation>
    <scope>NUCLEOTIDE SEQUENCE [LARGE SCALE GENOMIC DNA]</scope>
    <source>
        <strain evidence="4 5">JCM 31225</strain>
    </source>
</reference>
<evidence type="ECO:0000256" key="1">
    <source>
        <dbReference type="SAM" id="Phobius"/>
    </source>
</evidence>
<keyword evidence="5" id="KW-1185">Reference proteome</keyword>
<sequence>MMQSEKDYFLLLLDKYLQNTLSVDEQNKLESLLAAHPEYQALFAMLNSKEPAMVDVDAAYQKQLSKINESDQPKTINLWNRYLKIAASIVLVGLLSYFAIYQFGRSSEQIYKAANGSKEFVKLADGTEVWLNGGSSLAVSTDFNAEDRRVTLIGEGYFHVAKDAARPFYVQTQQAQIKVLGTSFNVRSYPEEEQTETILVEGKVELSAAGTEQAYVMAPGDKIAVLSQARLKAQAGADQGRIENQGNLAIVFSNKELGKIDQAKEIQWRSNKLAFDNEPMPLVFSKLEKWYNITIKSNNKLLNQSRFSGYFDDVPIEDVLKMLKETGNIQQYSKTGQTYIIE</sequence>
<name>A0A6N8KXL1_9SPHI</name>
<dbReference type="PANTHER" id="PTHR30273">
    <property type="entry name" value="PERIPLASMIC SIGNAL SENSOR AND SIGMA FACTOR ACTIVATOR FECR-RELATED"/>
    <property type="match status" value="1"/>
</dbReference>
<evidence type="ECO:0000259" key="3">
    <source>
        <dbReference type="Pfam" id="PF16344"/>
    </source>
</evidence>
<evidence type="ECO:0000313" key="5">
    <source>
        <dbReference type="Proteomes" id="UP000435036"/>
    </source>
</evidence>
<feature type="domain" description="Protein FecR C-terminal" evidence="3">
    <location>
        <begin position="272"/>
        <end position="341"/>
    </location>
</feature>
<gene>
    <name evidence="4" type="ORF">GQF63_07390</name>
</gene>
<dbReference type="EMBL" id="WSQA01000004">
    <property type="protein sequence ID" value="MVZ61836.1"/>
    <property type="molecule type" value="Genomic_DNA"/>
</dbReference>
<proteinExistence type="predicted"/>
<accession>A0A6N8KXL1</accession>
<feature type="transmembrane region" description="Helical" evidence="1">
    <location>
        <begin position="82"/>
        <end position="103"/>
    </location>
</feature>
<keyword evidence="1" id="KW-0812">Transmembrane</keyword>